<dbReference type="RefSeq" id="WP_058273795.1">
    <property type="nucleotide sequence ID" value="NZ_CYPS01000043.1"/>
</dbReference>
<dbReference type="EMBL" id="CYPS01000043">
    <property type="protein sequence ID" value="CUH43772.1"/>
    <property type="molecule type" value="Genomic_DNA"/>
</dbReference>
<evidence type="ECO:0000313" key="2">
    <source>
        <dbReference type="EMBL" id="CUH43772.1"/>
    </source>
</evidence>
<name>A0A0N7LNZ2_9RHOB</name>
<dbReference type="PANTHER" id="PTHR39339">
    <property type="entry name" value="SLR1444 PROTEIN"/>
    <property type="match status" value="1"/>
</dbReference>
<feature type="domain" description="CHAD" evidence="1">
    <location>
        <begin position="199"/>
        <end position="504"/>
    </location>
</feature>
<accession>A0A0N7LNZ2</accession>
<keyword evidence="3" id="KW-1185">Reference proteome</keyword>
<evidence type="ECO:0000313" key="3">
    <source>
        <dbReference type="Proteomes" id="UP000050786"/>
    </source>
</evidence>
<dbReference type="InterPro" id="IPR038186">
    <property type="entry name" value="CHAD_dom_sf"/>
</dbReference>
<dbReference type="Gene3D" id="1.40.20.10">
    <property type="entry name" value="CHAD domain"/>
    <property type="match status" value="1"/>
</dbReference>
<sequence length="504" mass="56845">MARVKNCFAILGTFDEAGFTKSLKELALRFEAAEPAGNFDILDCHDQSLRASSKVLIQTDGSLFLLSGGTAKTQQCNGKGKFVQDLPDGSVKAGLAGFPKLRALMSVGAGRAKHRSFAILGDLQKTQVRGTMILMSSDQGQVTVVTVQHMRGYDRAYKTVCEKLTKLEGGKSKAKPLFDWLFPDTTIYKAKPEIRVSKQEPSIEVATDIIRTYLAVARQNEAGVIDDIDTEFLHDYRVSLRRVRSVISLFKGVLSPEQTAALKREFSGLMEPTGRVRDLDVYLLEKDSYFNLIPPNLHEGAVAMFAQFEKERSQALGRLSRRFRTQSYDNQMKKLTELFADPTNLQPGLNADRPAYEYARALIWKRYRKACKLARGITPNTPDEAVHNLRIDCKKLRYLMEFFAPLFDAKAFKTIIKPLKKLQDNLGLFNDFSVQQEALLNFVKQHTNKQSRADAQLALSVGGLISVLDQRQLAERDRVIANFKHFDSPDIRHLFRSLFHQKEG</sequence>
<proteinExistence type="predicted"/>
<dbReference type="PROSITE" id="PS51708">
    <property type="entry name" value="CHAD"/>
    <property type="match status" value="1"/>
</dbReference>
<dbReference type="PANTHER" id="PTHR39339:SF1">
    <property type="entry name" value="CHAD DOMAIN-CONTAINING PROTEIN"/>
    <property type="match status" value="1"/>
</dbReference>
<dbReference type="Proteomes" id="UP000050786">
    <property type="component" value="Unassembled WGS sequence"/>
</dbReference>
<reference evidence="3" key="1">
    <citation type="submission" date="2015-09" db="EMBL/GenBank/DDBJ databases">
        <authorList>
            <person name="Rodrigo-Torres L."/>
            <person name="Arahal D.R."/>
        </authorList>
    </citation>
    <scope>NUCLEOTIDE SEQUENCE [LARGE SCALE GENOMIC DNA]</scope>
    <source>
        <strain evidence="3">CECT 4293</strain>
    </source>
</reference>
<dbReference type="InterPro" id="IPR007899">
    <property type="entry name" value="CHAD_dom"/>
</dbReference>
<dbReference type="SMART" id="SM00880">
    <property type="entry name" value="CHAD"/>
    <property type="match status" value="1"/>
</dbReference>
<dbReference type="AlphaFoldDB" id="A0A0N7LNZ2"/>
<dbReference type="Pfam" id="PF05235">
    <property type="entry name" value="CHAD"/>
    <property type="match status" value="1"/>
</dbReference>
<evidence type="ECO:0000259" key="1">
    <source>
        <dbReference type="PROSITE" id="PS51708"/>
    </source>
</evidence>
<gene>
    <name evidence="2" type="ORF">RUM4293_02668</name>
</gene>
<protein>
    <recommendedName>
        <fullName evidence="1">CHAD domain-containing protein</fullName>
    </recommendedName>
</protein>
<organism evidence="2 3">
    <name type="scientific">Ruegeria atlantica</name>
    <dbReference type="NCBI Taxonomy" id="81569"/>
    <lineage>
        <taxon>Bacteria</taxon>
        <taxon>Pseudomonadati</taxon>
        <taxon>Pseudomonadota</taxon>
        <taxon>Alphaproteobacteria</taxon>
        <taxon>Rhodobacterales</taxon>
        <taxon>Roseobacteraceae</taxon>
        <taxon>Ruegeria</taxon>
    </lineage>
</organism>